<sequence length="389" mass="40592">MRSAGKRTSVLAATAALFTGATAVASVPASAGPKDVPPGQRGRVLSDRPLTTSAALPSAAANRLVTYTSQGVGGKKIKVSGTVSTPEGRAPRGGWPVISWAHGTTGTADVCAPSADTPDGPVHDYVSITAAYLDKWVSRGYAVVQTDYEGLGTEGGHPYMNGESAANTVVDIVHAARALDHRIGRDWFAIGHSQGGQAALYSAAAEQRTGQLNLKGVVSLAPGGYGLSQTVDYIQSQLPGAQYALAFLPTLITGAEAADPAIVPEEMLTEEASATLLTAGRTQCTAKHREIALTFPLDKVFRPGADLAPLTAYLRSQDPVDLDLRVPTQVAQGTADVLVSKQTTDLLVGELRERGEVDYDVYEGADHRGVLSASFEDSYAFVESLRSGS</sequence>
<accession>A0ABP6GR73</accession>
<feature type="chain" id="PRO_5046735777" evidence="1">
    <location>
        <begin position="32"/>
        <end position="389"/>
    </location>
</feature>
<dbReference type="GO" id="GO:0016787">
    <property type="term" value="F:hydrolase activity"/>
    <property type="evidence" value="ECO:0007669"/>
    <property type="project" value="UniProtKB-KW"/>
</dbReference>
<dbReference type="Proteomes" id="UP001501842">
    <property type="component" value="Unassembled WGS sequence"/>
</dbReference>
<dbReference type="PIRSF" id="PIRSF029171">
    <property type="entry name" value="Esterase_LipA"/>
    <property type="match status" value="1"/>
</dbReference>
<dbReference type="EMBL" id="BAAATZ010000012">
    <property type="protein sequence ID" value="GAA2727491.1"/>
    <property type="molecule type" value="Genomic_DNA"/>
</dbReference>
<name>A0ABP6GR73_9ACTN</name>
<organism evidence="3 4">
    <name type="scientific">Actinocorallia aurantiaca</name>
    <dbReference type="NCBI Taxonomy" id="46204"/>
    <lineage>
        <taxon>Bacteria</taxon>
        <taxon>Bacillati</taxon>
        <taxon>Actinomycetota</taxon>
        <taxon>Actinomycetes</taxon>
        <taxon>Streptosporangiales</taxon>
        <taxon>Thermomonosporaceae</taxon>
        <taxon>Actinocorallia</taxon>
    </lineage>
</organism>
<keyword evidence="4" id="KW-1185">Reference proteome</keyword>
<feature type="domain" description="Serine aminopeptidase S33" evidence="2">
    <location>
        <begin position="124"/>
        <end position="367"/>
    </location>
</feature>
<evidence type="ECO:0000313" key="4">
    <source>
        <dbReference type="Proteomes" id="UP001501842"/>
    </source>
</evidence>
<dbReference type="Pfam" id="PF12146">
    <property type="entry name" value="Hydrolase_4"/>
    <property type="match status" value="1"/>
</dbReference>
<dbReference type="PANTHER" id="PTHR34853:SF1">
    <property type="entry name" value="LIPASE 5"/>
    <property type="match status" value="1"/>
</dbReference>
<dbReference type="PANTHER" id="PTHR34853">
    <property type="match status" value="1"/>
</dbReference>
<gene>
    <name evidence="3" type="ORF">GCM10010439_33590</name>
</gene>
<keyword evidence="1" id="KW-0732">Signal</keyword>
<evidence type="ECO:0000256" key="1">
    <source>
        <dbReference type="SAM" id="SignalP"/>
    </source>
</evidence>
<evidence type="ECO:0000313" key="3">
    <source>
        <dbReference type="EMBL" id="GAA2727491.1"/>
    </source>
</evidence>
<keyword evidence="3" id="KW-0378">Hydrolase</keyword>
<dbReference type="SUPFAM" id="SSF53474">
    <property type="entry name" value="alpha/beta-Hydrolases"/>
    <property type="match status" value="1"/>
</dbReference>
<dbReference type="InterPro" id="IPR029058">
    <property type="entry name" value="AB_hydrolase_fold"/>
</dbReference>
<dbReference type="InterPro" id="IPR005152">
    <property type="entry name" value="Lipase_secreted"/>
</dbReference>
<reference evidence="4" key="1">
    <citation type="journal article" date="2019" name="Int. J. Syst. Evol. Microbiol.">
        <title>The Global Catalogue of Microorganisms (GCM) 10K type strain sequencing project: providing services to taxonomists for standard genome sequencing and annotation.</title>
        <authorList>
            <consortium name="The Broad Institute Genomics Platform"/>
            <consortium name="The Broad Institute Genome Sequencing Center for Infectious Disease"/>
            <person name="Wu L."/>
            <person name="Ma J."/>
        </authorList>
    </citation>
    <scope>NUCLEOTIDE SEQUENCE [LARGE SCALE GENOMIC DNA]</scope>
    <source>
        <strain evidence="4">JCM 8201</strain>
    </source>
</reference>
<feature type="signal peptide" evidence="1">
    <location>
        <begin position="1"/>
        <end position="31"/>
    </location>
</feature>
<proteinExistence type="predicted"/>
<evidence type="ECO:0000259" key="2">
    <source>
        <dbReference type="Pfam" id="PF12146"/>
    </source>
</evidence>
<comment type="caution">
    <text evidence="3">The sequence shown here is derived from an EMBL/GenBank/DDBJ whole genome shotgun (WGS) entry which is preliminary data.</text>
</comment>
<dbReference type="RefSeq" id="WP_344451342.1">
    <property type="nucleotide sequence ID" value="NZ_BAAATZ010000012.1"/>
</dbReference>
<dbReference type="InterPro" id="IPR022742">
    <property type="entry name" value="Hydrolase_4"/>
</dbReference>
<dbReference type="Gene3D" id="3.40.50.1820">
    <property type="entry name" value="alpha/beta hydrolase"/>
    <property type="match status" value="1"/>
</dbReference>
<protein>
    <submittedName>
        <fullName evidence="3">Alpha/beta fold hydrolase</fullName>
    </submittedName>
</protein>